<reference evidence="9 10" key="1">
    <citation type="journal article" date="2016" name="Virus Res.">
        <title>Identification of a novel aviadenovirus, designated pigeon adenovirus 2 in domestic pigeons (Columba livia).</title>
        <authorList>
            <person name="Teske L."/>
            <person name="Rubbenstroth D."/>
            <person name="Meixner M."/>
            <person name="Liere K."/>
            <person name="Bartels H."/>
            <person name="Rautenschlein S."/>
        </authorList>
    </citation>
    <scope>NUCLEOTIDE SEQUENCE [LARGE SCALE GENOMIC DNA]</scope>
    <source>
        <strain evidence="9">YPDS-Y-V1.A19.11-2013</strain>
    </source>
</reference>
<dbReference type="EMBL" id="KX121164">
    <property type="protein sequence ID" value="AOW42086.1"/>
    <property type="molecule type" value="Genomic_DNA"/>
</dbReference>
<evidence type="ECO:0000256" key="3">
    <source>
        <dbReference type="ARBA" id="ARBA00022562"/>
    </source>
</evidence>
<proteinExistence type="inferred from homology"/>
<dbReference type="KEGG" id="vg:29997533"/>
<dbReference type="Pfam" id="PF03228">
    <property type="entry name" value="Adeno_VII"/>
    <property type="match status" value="1"/>
</dbReference>
<protein>
    <submittedName>
        <fullName evidence="9">Core protein pVII</fullName>
    </submittedName>
</protein>
<feature type="compositionally biased region" description="Basic residues" evidence="8">
    <location>
        <begin position="45"/>
        <end position="55"/>
    </location>
</feature>
<keyword evidence="5" id="KW-0426">Late protein</keyword>
<keyword evidence="6" id="KW-0238">DNA-binding</keyword>
<dbReference type="GO" id="GO:0003677">
    <property type="term" value="F:DNA binding"/>
    <property type="evidence" value="ECO:0007669"/>
    <property type="project" value="UniProtKB-KW"/>
</dbReference>
<feature type="compositionally biased region" description="Low complexity" evidence="8">
    <location>
        <begin position="56"/>
        <end position="67"/>
    </location>
</feature>
<feature type="region of interest" description="Disordered" evidence="8">
    <location>
        <begin position="1"/>
        <end position="27"/>
    </location>
</feature>
<keyword evidence="7" id="KW-1160">Virus entry into host cell</keyword>
<evidence type="ECO:0000256" key="2">
    <source>
        <dbReference type="ARBA" id="ARBA00022524"/>
    </source>
</evidence>
<evidence type="ECO:0000256" key="5">
    <source>
        <dbReference type="ARBA" id="ARBA00022921"/>
    </source>
</evidence>
<evidence type="ECO:0000313" key="10">
    <source>
        <dbReference type="Proteomes" id="UP000201673"/>
    </source>
</evidence>
<gene>
    <name evidence="9" type="primary">pVII</name>
</gene>
<dbReference type="GO" id="GO:0043657">
    <property type="term" value="C:host cell"/>
    <property type="evidence" value="ECO:0007669"/>
    <property type="project" value="GOC"/>
</dbReference>
<organism evidence="9 10">
    <name type="scientific">Pigeon adenovirus 2</name>
    <dbReference type="NCBI Taxonomy" id="1907767"/>
    <lineage>
        <taxon>Viruses</taxon>
        <taxon>Varidnaviria</taxon>
        <taxon>Bamfordvirae</taxon>
        <taxon>Preplasmiviricota</taxon>
        <taxon>Polisuviricotina</taxon>
        <taxon>Pharingeaviricetes</taxon>
        <taxon>Rowavirales</taxon>
        <taxon>Adenoviridae</taxon>
        <taxon>Aviadenovirus</taxon>
        <taxon>Aviadenovirus columbidae</taxon>
        <taxon>Pigeon aviadenovirus B</taxon>
    </lineage>
</organism>
<sequence>MSILISPSDNRGWGMRRRTRSSMRGVGVRRPLTLRRLLGLGTTTSRRRNRRRRAVRGGASRRTSTSTRIIAVRTRTSRRRRR</sequence>
<keyword evidence="4" id="KW-0946">Virion</keyword>
<dbReference type="RefSeq" id="YP_009310434.1">
    <property type="nucleotide sequence ID" value="NC_031503.1"/>
</dbReference>
<keyword evidence="2" id="KW-1163">Viral penetration into host nucleus</keyword>
<keyword evidence="10" id="KW-1185">Reference proteome</keyword>
<dbReference type="GO" id="GO:0019028">
    <property type="term" value="C:viral capsid"/>
    <property type="evidence" value="ECO:0007669"/>
    <property type="project" value="InterPro"/>
</dbReference>
<dbReference type="GeneID" id="29997533"/>
<comment type="similarity">
    <text evidence="1">Belongs to the adenoviridae histone-like nucleoprotein family.</text>
</comment>
<evidence type="ECO:0000256" key="1">
    <source>
        <dbReference type="ARBA" id="ARBA00005746"/>
    </source>
</evidence>
<dbReference type="GO" id="GO:0075732">
    <property type="term" value="P:viral penetration into host nucleus"/>
    <property type="evidence" value="ECO:0007669"/>
    <property type="project" value="UniProtKB-KW"/>
</dbReference>
<name>A0A1D8QMA2_9ADEN</name>
<evidence type="ECO:0000313" key="9">
    <source>
        <dbReference type="EMBL" id="AOW42086.1"/>
    </source>
</evidence>
<dbReference type="InterPro" id="IPR004912">
    <property type="entry name" value="Adeno_VII"/>
</dbReference>
<dbReference type="Proteomes" id="UP000201673">
    <property type="component" value="Segment"/>
</dbReference>
<accession>A0A1D8QMA2</accession>
<evidence type="ECO:0000256" key="8">
    <source>
        <dbReference type="SAM" id="MobiDB-lite"/>
    </source>
</evidence>
<evidence type="ECO:0000256" key="4">
    <source>
        <dbReference type="ARBA" id="ARBA00022844"/>
    </source>
</evidence>
<evidence type="ECO:0000256" key="7">
    <source>
        <dbReference type="ARBA" id="ARBA00023296"/>
    </source>
</evidence>
<keyword evidence="3" id="KW-1048">Host nucleus</keyword>
<dbReference type="GO" id="GO:0046718">
    <property type="term" value="P:symbiont entry into host cell"/>
    <property type="evidence" value="ECO:0007669"/>
    <property type="project" value="UniProtKB-KW"/>
</dbReference>
<feature type="region of interest" description="Disordered" evidence="8">
    <location>
        <begin position="41"/>
        <end position="67"/>
    </location>
</feature>
<evidence type="ECO:0000256" key="6">
    <source>
        <dbReference type="ARBA" id="ARBA00023125"/>
    </source>
</evidence>